<dbReference type="GO" id="GO:0015920">
    <property type="term" value="P:lipopolysaccharide transport"/>
    <property type="evidence" value="ECO:0007669"/>
    <property type="project" value="TreeGrafter"/>
</dbReference>
<feature type="transmembrane region" description="Helical" evidence="10">
    <location>
        <begin position="116"/>
        <end position="139"/>
    </location>
</feature>
<dbReference type="GO" id="GO:0140359">
    <property type="term" value="F:ABC-type transporter activity"/>
    <property type="evidence" value="ECO:0007669"/>
    <property type="project" value="InterPro"/>
</dbReference>
<evidence type="ECO:0000256" key="1">
    <source>
        <dbReference type="ARBA" id="ARBA00004651"/>
    </source>
</evidence>
<feature type="transmembrane region" description="Helical" evidence="10">
    <location>
        <begin position="236"/>
        <end position="256"/>
    </location>
</feature>
<reference evidence="12 13" key="1">
    <citation type="journal article" date="2013" name="Genome Announc.">
        <title>Draft Genome Sequence of Strain JLT2015T, Belonging to the Family Sphingomonadaceae of the Alphaproteobacteria.</title>
        <authorList>
            <person name="Tang K."/>
            <person name="Liu K."/>
            <person name="Li S."/>
            <person name="Jiao N."/>
        </authorList>
    </citation>
    <scope>NUCLEOTIDE SEQUENCE [LARGE SCALE GENOMIC DNA]</scope>
    <source>
        <strain evidence="12 13">JLT2015</strain>
    </source>
</reference>
<dbReference type="Pfam" id="PF01061">
    <property type="entry name" value="ABC2_membrane"/>
    <property type="match status" value="1"/>
</dbReference>
<dbReference type="EMBL" id="AMRV01000011">
    <property type="protein sequence ID" value="EMD81967.1"/>
    <property type="molecule type" value="Genomic_DNA"/>
</dbReference>
<dbReference type="AlphaFoldDB" id="M2U1V5"/>
<evidence type="ECO:0000313" key="12">
    <source>
        <dbReference type="EMBL" id="EMD81967.1"/>
    </source>
</evidence>
<keyword evidence="6 10" id="KW-0812">Transmembrane</keyword>
<dbReference type="GO" id="GO:0015774">
    <property type="term" value="P:polysaccharide transport"/>
    <property type="evidence" value="ECO:0007669"/>
    <property type="project" value="UniProtKB-KW"/>
</dbReference>
<evidence type="ECO:0000256" key="6">
    <source>
        <dbReference type="ARBA" id="ARBA00022692"/>
    </source>
</evidence>
<dbReference type="Proteomes" id="UP000011717">
    <property type="component" value="Unassembled WGS sequence"/>
</dbReference>
<dbReference type="RefSeq" id="WP_008603587.1">
    <property type="nucleotide sequence ID" value="NZ_AMRV01000011.1"/>
</dbReference>
<gene>
    <name evidence="12" type="ORF">C725_2623</name>
</gene>
<keyword evidence="3" id="KW-0813">Transport</keyword>
<dbReference type="InterPro" id="IPR013525">
    <property type="entry name" value="ABC2_TM"/>
</dbReference>
<evidence type="ECO:0000256" key="10">
    <source>
        <dbReference type="SAM" id="Phobius"/>
    </source>
</evidence>
<comment type="subcellular location">
    <subcellularLocation>
        <location evidence="1">Cell membrane</location>
        <topology evidence="1">Multi-pass membrane protein</topology>
    </subcellularLocation>
</comment>
<evidence type="ECO:0000256" key="9">
    <source>
        <dbReference type="ARBA" id="ARBA00023136"/>
    </source>
</evidence>
<organism evidence="12 13">
    <name type="scientific">Pacificimonas flava</name>
    <dbReference type="NCBI Taxonomy" id="1234595"/>
    <lineage>
        <taxon>Bacteria</taxon>
        <taxon>Pseudomonadati</taxon>
        <taxon>Pseudomonadota</taxon>
        <taxon>Alphaproteobacteria</taxon>
        <taxon>Sphingomonadales</taxon>
        <taxon>Sphingosinicellaceae</taxon>
        <taxon>Pacificimonas</taxon>
    </lineage>
</organism>
<dbReference type="InterPro" id="IPR000412">
    <property type="entry name" value="ABC_2_transport"/>
</dbReference>
<evidence type="ECO:0000313" key="13">
    <source>
        <dbReference type="Proteomes" id="UP000011717"/>
    </source>
</evidence>
<keyword evidence="4" id="KW-1003">Cell membrane</keyword>
<feature type="transmembrane region" description="Helical" evidence="10">
    <location>
        <begin position="145"/>
        <end position="167"/>
    </location>
</feature>
<dbReference type="OrthoDB" id="8479094at2"/>
<evidence type="ECO:0000256" key="7">
    <source>
        <dbReference type="ARBA" id="ARBA00022989"/>
    </source>
</evidence>
<evidence type="ECO:0000256" key="2">
    <source>
        <dbReference type="ARBA" id="ARBA00007783"/>
    </source>
</evidence>
<evidence type="ECO:0000256" key="3">
    <source>
        <dbReference type="ARBA" id="ARBA00022448"/>
    </source>
</evidence>
<dbReference type="PANTHER" id="PTHR30413:SF10">
    <property type="entry name" value="CAPSULE POLYSACCHARIDE EXPORT INNER-MEMBRANE PROTEIN CTRC"/>
    <property type="match status" value="1"/>
</dbReference>
<feature type="domain" description="ABC-2 type transporter transmembrane" evidence="11">
    <location>
        <begin position="17"/>
        <end position="225"/>
    </location>
</feature>
<comment type="caution">
    <text evidence="12">The sequence shown here is derived from an EMBL/GenBank/DDBJ whole genome shotgun (WGS) entry which is preliminary data.</text>
</comment>
<feature type="transmembrane region" description="Helical" evidence="10">
    <location>
        <begin position="36"/>
        <end position="57"/>
    </location>
</feature>
<keyword evidence="9 10" id="KW-0472">Membrane</keyword>
<sequence length="263" mass="28888">MSAAALKTGLAVQANVVGALLMREIHTRYGRDNIGYLWMFVEPAILTLAVLAIHAGAPGGADGHGIDPAPFTIIGYSTFILFRSIFTRAEGILESNGPLLYHRQVTIFDMVLARALLELGSILSVLALLLTAAVLFGYAQPPERPLAMLAGIAYLWVWSFGLALIVTAATNENRVVEKFVHPISYILLPLSGAFYMVSWLPQPYRDWVAKFPMTQMFELIRYGQFSAAEDTYVEPVYLAFWCAGVLLAGLLAVRAVRSHVQIN</sequence>
<keyword evidence="8" id="KW-0625">Polysaccharide transport</keyword>
<protein>
    <submittedName>
        <fullName evidence="12">Capsular polysaccharide ABC transporter, permease protein KpsM</fullName>
    </submittedName>
</protein>
<keyword evidence="7 10" id="KW-1133">Transmembrane helix</keyword>
<dbReference type="PANTHER" id="PTHR30413">
    <property type="entry name" value="INNER MEMBRANE TRANSPORT PERMEASE"/>
    <property type="match status" value="1"/>
</dbReference>
<proteinExistence type="inferred from homology"/>
<dbReference type="PRINTS" id="PR00164">
    <property type="entry name" value="ABC2TRNSPORT"/>
</dbReference>
<evidence type="ECO:0000256" key="5">
    <source>
        <dbReference type="ARBA" id="ARBA00022597"/>
    </source>
</evidence>
<keyword evidence="5" id="KW-0762">Sugar transport</keyword>
<evidence type="ECO:0000256" key="4">
    <source>
        <dbReference type="ARBA" id="ARBA00022475"/>
    </source>
</evidence>
<comment type="similarity">
    <text evidence="2">Belongs to the ABC-2 integral membrane protein family.</text>
</comment>
<name>M2U1V5_9SPHN</name>
<evidence type="ECO:0000256" key="8">
    <source>
        <dbReference type="ARBA" id="ARBA00023047"/>
    </source>
</evidence>
<dbReference type="GO" id="GO:0043190">
    <property type="term" value="C:ATP-binding cassette (ABC) transporter complex"/>
    <property type="evidence" value="ECO:0007669"/>
    <property type="project" value="InterPro"/>
</dbReference>
<evidence type="ECO:0000259" key="11">
    <source>
        <dbReference type="Pfam" id="PF01061"/>
    </source>
</evidence>
<accession>M2U1V5</accession>
<feature type="transmembrane region" description="Helical" evidence="10">
    <location>
        <begin position="179"/>
        <end position="200"/>
    </location>
</feature>
<feature type="transmembrane region" description="Helical" evidence="10">
    <location>
        <begin position="69"/>
        <end position="86"/>
    </location>
</feature>
<keyword evidence="13" id="KW-1185">Reference proteome</keyword>